<dbReference type="CDD" id="cd01285">
    <property type="entry name" value="nucleoside_deaminase"/>
    <property type="match status" value="1"/>
</dbReference>
<dbReference type="Proteomes" id="UP000886339">
    <property type="component" value="Unassembled WGS sequence"/>
</dbReference>
<gene>
    <name evidence="2" type="ORF">ENJ12_02800</name>
</gene>
<dbReference type="EMBL" id="DRLF01000106">
    <property type="protein sequence ID" value="HEC05753.1"/>
    <property type="molecule type" value="Genomic_DNA"/>
</dbReference>
<proteinExistence type="predicted"/>
<sequence length="196" mass="21258">MCEQAESVCFSLPAWLTDLAAGHDTLLAVEDRMSLAIEASRQNVRRKTGGPFAAGVFESENGRLVALGVNLVTVENLSMLHGEMVALALAQRKLRTWDLGQQGMPALEIVTSTEPCAMCLGGICWSGVTRVVSGATEADARRLGFDEGPKPEDWLLELRQRGIEVNSEVLRSEAVAVLDAYRQEGGVVYNPERSQV</sequence>
<protein>
    <submittedName>
        <fullName evidence="2">Nucleoside deaminase</fullName>
    </submittedName>
</protein>
<dbReference type="GO" id="GO:0006152">
    <property type="term" value="P:purine nucleoside catabolic process"/>
    <property type="evidence" value="ECO:0007669"/>
    <property type="project" value="TreeGrafter"/>
</dbReference>
<comment type="caution">
    <text evidence="2">The sequence shown here is derived from an EMBL/GenBank/DDBJ whole genome shotgun (WGS) entry which is preliminary data.</text>
</comment>
<dbReference type="AlphaFoldDB" id="A0A831RX60"/>
<dbReference type="InterPro" id="IPR002125">
    <property type="entry name" value="CMP_dCMP_dom"/>
</dbReference>
<evidence type="ECO:0000313" key="2">
    <source>
        <dbReference type="EMBL" id="HEC05753.1"/>
    </source>
</evidence>
<organism evidence="2">
    <name type="scientific">Thiolapillus brandeum</name>
    <dbReference type="NCBI Taxonomy" id="1076588"/>
    <lineage>
        <taxon>Bacteria</taxon>
        <taxon>Pseudomonadati</taxon>
        <taxon>Pseudomonadota</taxon>
        <taxon>Gammaproteobacteria</taxon>
        <taxon>Chromatiales</taxon>
        <taxon>Sedimenticolaceae</taxon>
        <taxon>Thiolapillus</taxon>
    </lineage>
</organism>
<dbReference type="PANTHER" id="PTHR11079">
    <property type="entry name" value="CYTOSINE DEAMINASE FAMILY MEMBER"/>
    <property type="match status" value="1"/>
</dbReference>
<name>A0A831RX60_9GAMM</name>
<accession>A0A831RX60</accession>
<dbReference type="Gene3D" id="3.40.140.10">
    <property type="entry name" value="Cytidine Deaminase, domain 2"/>
    <property type="match status" value="1"/>
</dbReference>
<dbReference type="SUPFAM" id="SSF53927">
    <property type="entry name" value="Cytidine deaminase-like"/>
    <property type="match status" value="1"/>
</dbReference>
<reference evidence="2" key="1">
    <citation type="journal article" date="2020" name="mSystems">
        <title>Genome- and Community-Level Interaction Insights into Carbon Utilization and Element Cycling Functions of Hydrothermarchaeota in Hydrothermal Sediment.</title>
        <authorList>
            <person name="Zhou Z."/>
            <person name="Liu Y."/>
            <person name="Xu W."/>
            <person name="Pan J."/>
            <person name="Luo Z.H."/>
            <person name="Li M."/>
        </authorList>
    </citation>
    <scope>NUCLEOTIDE SEQUENCE [LARGE SCALE GENOMIC DNA]</scope>
    <source>
        <strain evidence="2">HyVt-458</strain>
    </source>
</reference>
<evidence type="ECO:0000259" key="1">
    <source>
        <dbReference type="PROSITE" id="PS51747"/>
    </source>
</evidence>
<dbReference type="GO" id="GO:0047974">
    <property type="term" value="F:guanosine deaminase activity"/>
    <property type="evidence" value="ECO:0007669"/>
    <property type="project" value="TreeGrafter"/>
</dbReference>
<feature type="domain" description="CMP/dCMP-type deaminase" evidence="1">
    <location>
        <begin position="27"/>
        <end position="146"/>
    </location>
</feature>
<dbReference type="PANTHER" id="PTHR11079:SF161">
    <property type="entry name" value="CMP_DCMP-TYPE DEAMINASE DOMAIN-CONTAINING PROTEIN"/>
    <property type="match status" value="1"/>
</dbReference>
<dbReference type="Pfam" id="PF00383">
    <property type="entry name" value="dCMP_cyt_deam_1"/>
    <property type="match status" value="1"/>
</dbReference>
<dbReference type="PROSITE" id="PS51747">
    <property type="entry name" value="CYT_DCMP_DEAMINASES_2"/>
    <property type="match status" value="1"/>
</dbReference>
<dbReference type="InterPro" id="IPR016193">
    <property type="entry name" value="Cytidine_deaminase-like"/>
</dbReference>